<reference evidence="1 2" key="1">
    <citation type="submission" date="2020-02" db="EMBL/GenBank/DDBJ databases">
        <authorList>
            <person name="Chen W.-M."/>
        </authorList>
    </citation>
    <scope>NUCLEOTIDE SEQUENCE [LARGE SCALE GENOMIC DNA]</scope>
    <source>
        <strain evidence="1 2">KMS-5</strain>
    </source>
</reference>
<name>A0A6M0QY33_9RHOB</name>
<dbReference type="AlphaFoldDB" id="A0A6M0QY33"/>
<gene>
    <name evidence="1" type="ORF">G4Z14_15345</name>
</gene>
<evidence type="ECO:0000313" key="1">
    <source>
        <dbReference type="EMBL" id="NEY91674.1"/>
    </source>
</evidence>
<dbReference type="Proteomes" id="UP000477782">
    <property type="component" value="Unassembled WGS sequence"/>
</dbReference>
<dbReference type="RefSeq" id="WP_164627321.1">
    <property type="nucleotide sequence ID" value="NZ_JAAIVJ010000011.1"/>
</dbReference>
<evidence type="ECO:0000313" key="2">
    <source>
        <dbReference type="Proteomes" id="UP000477782"/>
    </source>
</evidence>
<keyword evidence="2" id="KW-1185">Reference proteome</keyword>
<accession>A0A6M0QY33</accession>
<proteinExistence type="predicted"/>
<dbReference type="EMBL" id="JAAIVJ010000011">
    <property type="protein sequence ID" value="NEY91674.1"/>
    <property type="molecule type" value="Genomic_DNA"/>
</dbReference>
<protein>
    <submittedName>
        <fullName evidence="1">Uncharacterized protein</fullName>
    </submittedName>
</protein>
<organism evidence="1 2">
    <name type="scientific">Tabrizicola oligotrophica</name>
    <dbReference type="NCBI Taxonomy" id="2710650"/>
    <lineage>
        <taxon>Bacteria</taxon>
        <taxon>Pseudomonadati</taxon>
        <taxon>Pseudomonadota</taxon>
        <taxon>Alphaproteobacteria</taxon>
        <taxon>Rhodobacterales</taxon>
        <taxon>Paracoccaceae</taxon>
        <taxon>Tabrizicola</taxon>
    </lineage>
</organism>
<comment type="caution">
    <text evidence="1">The sequence shown here is derived from an EMBL/GenBank/DDBJ whole genome shotgun (WGS) entry which is preliminary data.</text>
</comment>
<sequence>MTALPDPSLQPDAFLSALHTAADPDRAARDAGCVLHGLGAEAGADPAATARLHAAGARAIAATLARGASPLLLLAQADRPDDAYAAALVEGLMGYERIHVGLQDGWRMILVLPPTGQNAYWRV</sequence>